<evidence type="ECO:0000313" key="2">
    <source>
        <dbReference type="WBParaSite" id="SRDH1_23460.1"/>
    </source>
</evidence>
<keyword evidence="1" id="KW-1185">Reference proteome</keyword>
<reference evidence="2" key="2">
    <citation type="submission" date="2023-11" db="UniProtKB">
        <authorList>
            <consortium name="WormBaseParasite"/>
        </authorList>
    </citation>
    <scope>IDENTIFICATION</scope>
</reference>
<reference evidence="1" key="1">
    <citation type="submission" date="2022-06" db="EMBL/GenBank/DDBJ databases">
        <authorList>
            <person name="Berger JAMES D."/>
            <person name="Berger JAMES D."/>
        </authorList>
    </citation>
    <scope>NUCLEOTIDE SEQUENCE [LARGE SCALE GENOMIC DNA]</scope>
</reference>
<accession>A0AA85ETD5</accession>
<dbReference type="WBParaSite" id="SRDH1_23460.1">
    <property type="protein sequence ID" value="SRDH1_23460.1"/>
    <property type="gene ID" value="SRDH1_23460"/>
</dbReference>
<dbReference type="Proteomes" id="UP000050792">
    <property type="component" value="Unassembled WGS sequence"/>
</dbReference>
<evidence type="ECO:0000313" key="1">
    <source>
        <dbReference type="Proteomes" id="UP000050792"/>
    </source>
</evidence>
<organism evidence="1 2">
    <name type="scientific">Schistosoma rodhaini</name>
    <dbReference type="NCBI Taxonomy" id="6188"/>
    <lineage>
        <taxon>Eukaryota</taxon>
        <taxon>Metazoa</taxon>
        <taxon>Spiralia</taxon>
        <taxon>Lophotrochozoa</taxon>
        <taxon>Platyhelminthes</taxon>
        <taxon>Trematoda</taxon>
        <taxon>Digenea</taxon>
        <taxon>Strigeidida</taxon>
        <taxon>Schistosomatoidea</taxon>
        <taxon>Schistosomatidae</taxon>
        <taxon>Schistosoma</taxon>
    </lineage>
</organism>
<name>A0AA85ETD5_9TREM</name>
<dbReference type="AlphaFoldDB" id="A0AA85ETD5"/>
<protein>
    <submittedName>
        <fullName evidence="2">Autophagy protein 5</fullName>
    </submittedName>
</protein>
<sequence length="132" mass="15743">MNSINYQLPEDKQQYNMNINEHEDEEKIFTDMHKTFHQTKINPGWFPKDLYEFFKVYNIDNFPVINLKYKKISNEDNSSISLVGIHDLFKSEMDLKNVNVVIETMEKHLNDGYERIIDEVNSLNIVSMIDKH</sequence>
<proteinExistence type="predicted"/>